<name>A0ABY7DT44_MYAAR</name>
<reference evidence="2" key="1">
    <citation type="submission" date="2022-11" db="EMBL/GenBank/DDBJ databases">
        <title>Centuries of genome instability and evolution in soft-shell clam transmissible cancer (bioRxiv).</title>
        <authorList>
            <person name="Hart S.F.M."/>
            <person name="Yonemitsu M.A."/>
            <person name="Giersch R.M."/>
            <person name="Beal B.F."/>
            <person name="Arriagada G."/>
            <person name="Davis B.W."/>
            <person name="Ostrander E.A."/>
            <person name="Goff S.P."/>
            <person name="Metzger M.J."/>
        </authorList>
    </citation>
    <scope>NUCLEOTIDE SEQUENCE</scope>
    <source>
        <strain evidence="2">MELC-2E11</strain>
        <tissue evidence="2">Siphon/mantle</tissue>
    </source>
</reference>
<dbReference type="InterPro" id="IPR004242">
    <property type="entry name" value="Transposase_21"/>
</dbReference>
<dbReference type="EMBL" id="CP111014">
    <property type="protein sequence ID" value="WAQ99784.1"/>
    <property type="molecule type" value="Genomic_DNA"/>
</dbReference>
<sequence>MDSKGKESQFYLQDGKYVCCLCKKALSSKRRILMHLHNIHKCCKKLWCYNIPFRHYRSNFLKFIYTPVKKVKKLYMYDNAAKVPKRTLRRWKMTYSDSQEQTLMDVDVEIESTNGVSRARTDRYSPDQTARLMKLGMNINYSISETCCRSVLDDDLSETSDISEVASRGPSDMNINNSNSESCCPSELDDDLSDISELALCVPSDMNINNSNSESCCPSVLDDDLSETSDISELASYSETESLLTTDNSSDDELPTDATDCLSFKDIVCDENQKPLSEQEAQALTILSCFLRNNLSASACRDIMQKMKTLFPKSESVSSLDFDRILTYVDTSNTNEIAYCTICNQTFPEELDHFQCSTINCDGLRYKGPLSNQLKPGRLPRQSFVFADPEQQLLDLLHSPGSPVVSDITDGEFYQKFLESEHFVPGNKNLTGIFNTDGVNLYSSSHIELWPIFLAINELSPGTRFARENMLLIGLWQGKGKPPFKQFMHIFSEQMNKLYREGINIIIESEMFNVKLAVICCTLDLPAKASVLNMTFFNGTHACITCEEPGECVKQGKGYARCYPYRGEHTFPLRNSETVETSMHEATEKKRVKGFKGVSGLATLQSLHLVEGILPDYMHGILLGITKLLLSKWFSPTESKKEYFIGKHLKNISTKLQNIKPPEYIERLPRDLEKNYSHFKATELQSWLLYYGLPCLIGVLPDIYLEHFANLSESIYILLGDEITQTGLARAEMLLDRFYTSFEKLYGRGSCGINIHNAGAHIVYYVKKFGPLWAWSCFAFEDCNALLLKTVHGTGNVLKQVMRIRQCQGHIRRVGMNKDKSKMWKVSNEAINCDISGGLKNVKVGDLSDEVLDKLDVTELRNIKRADRLVINGKKLYAATYARIKRRTCYVVLYEITK</sequence>
<dbReference type="Proteomes" id="UP001164746">
    <property type="component" value="Chromosome 3"/>
</dbReference>
<dbReference type="Pfam" id="PF02992">
    <property type="entry name" value="Transposase_21"/>
    <property type="match status" value="1"/>
</dbReference>
<dbReference type="InterPro" id="IPR013087">
    <property type="entry name" value="Znf_C2H2_type"/>
</dbReference>
<feature type="domain" description="C2H2-type" evidence="1">
    <location>
        <begin position="19"/>
        <end position="40"/>
    </location>
</feature>
<proteinExistence type="predicted"/>
<accession>A0ABY7DT44</accession>
<gene>
    <name evidence="2" type="ORF">MAR_024157</name>
</gene>
<dbReference type="PANTHER" id="PTHR46579:SF1">
    <property type="entry name" value="F5_8 TYPE C DOMAIN-CONTAINING PROTEIN"/>
    <property type="match status" value="1"/>
</dbReference>
<evidence type="ECO:0000313" key="2">
    <source>
        <dbReference type="EMBL" id="WAQ99784.1"/>
    </source>
</evidence>
<protein>
    <recommendedName>
        <fullName evidence="1">C2H2-type domain-containing protein</fullName>
    </recommendedName>
</protein>
<evidence type="ECO:0000259" key="1">
    <source>
        <dbReference type="PROSITE" id="PS00028"/>
    </source>
</evidence>
<dbReference type="PROSITE" id="PS00028">
    <property type="entry name" value="ZINC_FINGER_C2H2_1"/>
    <property type="match status" value="1"/>
</dbReference>
<organism evidence="2 3">
    <name type="scientific">Mya arenaria</name>
    <name type="common">Soft-shell clam</name>
    <dbReference type="NCBI Taxonomy" id="6604"/>
    <lineage>
        <taxon>Eukaryota</taxon>
        <taxon>Metazoa</taxon>
        <taxon>Spiralia</taxon>
        <taxon>Lophotrochozoa</taxon>
        <taxon>Mollusca</taxon>
        <taxon>Bivalvia</taxon>
        <taxon>Autobranchia</taxon>
        <taxon>Heteroconchia</taxon>
        <taxon>Euheterodonta</taxon>
        <taxon>Imparidentia</taxon>
        <taxon>Neoheterodontei</taxon>
        <taxon>Myida</taxon>
        <taxon>Myoidea</taxon>
        <taxon>Myidae</taxon>
        <taxon>Mya</taxon>
    </lineage>
</organism>
<evidence type="ECO:0000313" key="3">
    <source>
        <dbReference type="Proteomes" id="UP001164746"/>
    </source>
</evidence>
<keyword evidence="3" id="KW-1185">Reference proteome</keyword>
<dbReference type="PANTHER" id="PTHR46579">
    <property type="entry name" value="F5/8 TYPE C DOMAIN-CONTAINING PROTEIN-RELATED"/>
    <property type="match status" value="1"/>
</dbReference>